<feature type="domain" description="DnaJ homologue subfamily C member 28 conserved" evidence="1">
    <location>
        <begin position="7"/>
        <end position="73"/>
    </location>
</feature>
<dbReference type="EMBL" id="BMYO01000001">
    <property type="protein sequence ID" value="GHD57389.1"/>
    <property type="molecule type" value="Genomic_DNA"/>
</dbReference>
<dbReference type="Proteomes" id="UP000604737">
    <property type="component" value="Unassembled WGS sequence"/>
</dbReference>
<evidence type="ECO:0000313" key="3">
    <source>
        <dbReference type="Proteomes" id="UP000604737"/>
    </source>
</evidence>
<dbReference type="Pfam" id="PF09350">
    <property type="entry name" value="DJC28_CD"/>
    <property type="match status" value="1"/>
</dbReference>
<dbReference type="InterPro" id="IPR018961">
    <property type="entry name" value="DnaJ_homolog_subfam-C_membr-28"/>
</dbReference>
<gene>
    <name evidence="2" type="primary">yhdN</name>
    <name evidence="2" type="ORF">GCM10007350_06000</name>
</gene>
<dbReference type="RefSeq" id="WP_189458646.1">
    <property type="nucleotide sequence ID" value="NZ_BMYO01000001.1"/>
</dbReference>
<reference evidence="3" key="1">
    <citation type="journal article" date="2019" name="Int. J. Syst. Evol. Microbiol.">
        <title>The Global Catalogue of Microorganisms (GCM) 10K type strain sequencing project: providing services to taxonomists for standard genome sequencing and annotation.</title>
        <authorList>
            <consortium name="The Broad Institute Genomics Platform"/>
            <consortium name="The Broad Institute Genome Sequencing Center for Infectious Disease"/>
            <person name="Wu L."/>
            <person name="Ma J."/>
        </authorList>
    </citation>
    <scope>NUCLEOTIDE SEQUENCE [LARGE SCALE GENOMIC DNA]</scope>
    <source>
        <strain evidence="3">KCTC 23701</strain>
    </source>
</reference>
<name>A0ABQ3GVU7_9NEIS</name>
<sequence length="121" mass="13492">MWFLTELAERRIAQARDAGELDNLPGAGQPLPDDIDPLVPEHQRIAYRVLKNAGYLPPELEMHKEAVELALQLADISDDAQKAVLADRLGRLNLLLAETGQRQLVVPLDYASRLATHLARH</sequence>
<dbReference type="PANTHER" id="PTHR39158:SF1">
    <property type="entry name" value="DNAJ HOMOLOG SUBFAMILY C MEMBER 28"/>
    <property type="match status" value="1"/>
</dbReference>
<protein>
    <recommendedName>
        <fullName evidence="1">DnaJ homologue subfamily C member 28 conserved domain-containing protein</fullName>
    </recommendedName>
</protein>
<evidence type="ECO:0000313" key="2">
    <source>
        <dbReference type="EMBL" id="GHD57389.1"/>
    </source>
</evidence>
<dbReference type="PANTHER" id="PTHR39158">
    <property type="entry name" value="OS08G0560600 PROTEIN"/>
    <property type="match status" value="1"/>
</dbReference>
<accession>A0ABQ3GVU7</accession>
<evidence type="ECO:0000259" key="1">
    <source>
        <dbReference type="Pfam" id="PF09350"/>
    </source>
</evidence>
<organism evidence="2 3">
    <name type="scientific">Jeongeupia chitinilytica</name>
    <dbReference type="NCBI Taxonomy" id="1041641"/>
    <lineage>
        <taxon>Bacteria</taxon>
        <taxon>Pseudomonadati</taxon>
        <taxon>Pseudomonadota</taxon>
        <taxon>Betaproteobacteria</taxon>
        <taxon>Neisseriales</taxon>
        <taxon>Chitinibacteraceae</taxon>
        <taxon>Jeongeupia</taxon>
    </lineage>
</organism>
<proteinExistence type="predicted"/>
<comment type="caution">
    <text evidence="2">The sequence shown here is derived from an EMBL/GenBank/DDBJ whole genome shotgun (WGS) entry which is preliminary data.</text>
</comment>
<keyword evidence="3" id="KW-1185">Reference proteome</keyword>
<dbReference type="InterPro" id="IPR052573">
    <property type="entry name" value="DnaJ_C_subfamily_28"/>
</dbReference>